<dbReference type="VEuPathDB" id="FungiDB:GLRG_03684"/>
<dbReference type="GeneID" id="24409049"/>
<organism evidence="3">
    <name type="scientific">Colletotrichum graminicola (strain M1.001 / M2 / FGSC 10212)</name>
    <name type="common">Maize anthracnose fungus</name>
    <name type="synonym">Glomerella graminicola</name>
    <dbReference type="NCBI Taxonomy" id="645133"/>
    <lineage>
        <taxon>Eukaryota</taxon>
        <taxon>Fungi</taxon>
        <taxon>Dikarya</taxon>
        <taxon>Ascomycota</taxon>
        <taxon>Pezizomycotina</taxon>
        <taxon>Sordariomycetes</taxon>
        <taxon>Hypocreomycetidae</taxon>
        <taxon>Glomerellales</taxon>
        <taxon>Glomerellaceae</taxon>
        <taxon>Colletotrichum</taxon>
        <taxon>Colletotrichum graminicola species complex</taxon>
    </lineage>
</organism>
<evidence type="ECO:0000313" key="2">
    <source>
        <dbReference type="EMBL" id="EFQ28540.1"/>
    </source>
</evidence>
<dbReference type="AlphaFoldDB" id="E3QCF2"/>
<name>E3QCF2_COLGM</name>
<feature type="region of interest" description="Disordered" evidence="1">
    <location>
        <begin position="130"/>
        <end position="156"/>
    </location>
</feature>
<feature type="compositionally biased region" description="Basic and acidic residues" evidence="1">
    <location>
        <begin position="140"/>
        <end position="156"/>
    </location>
</feature>
<dbReference type="HOGENOM" id="CLU_1686433_0_0_1"/>
<sequence>MSSLSSTQLIGNANKINQTCNLVREFFQDEQEHHATVVDEATLRIFLESDKACSLRQPEARDYLSDYYRKKALVLEVKSLINSPNPDVEVATFWATLWTMRTTDVERLLHELRTKNRTMIFRGSTSLAKDNVDNASQRPKRNESAVDLAKQRDKEF</sequence>
<gene>
    <name evidence="2" type="ORF">GLRG_03684</name>
</gene>
<evidence type="ECO:0000313" key="3">
    <source>
        <dbReference type="Proteomes" id="UP000008782"/>
    </source>
</evidence>
<protein>
    <submittedName>
        <fullName evidence="2">Uncharacterized protein</fullName>
    </submittedName>
</protein>
<keyword evidence="3" id="KW-1185">Reference proteome</keyword>
<dbReference type="Proteomes" id="UP000008782">
    <property type="component" value="Unassembled WGS sequence"/>
</dbReference>
<evidence type="ECO:0000256" key="1">
    <source>
        <dbReference type="SAM" id="MobiDB-lite"/>
    </source>
</evidence>
<accession>E3QCF2</accession>
<proteinExistence type="predicted"/>
<dbReference type="RefSeq" id="XP_008092560.1">
    <property type="nucleotide sequence ID" value="XM_008094369.1"/>
</dbReference>
<reference evidence="3" key="1">
    <citation type="journal article" date="2012" name="Nat. Genet.">
        <title>Lifestyle transitions in plant pathogenic Colletotrichum fungi deciphered by genome and transcriptome analyses.</title>
        <authorList>
            <person name="O'Connell R.J."/>
            <person name="Thon M.R."/>
            <person name="Hacquard S."/>
            <person name="Amyotte S.G."/>
            <person name="Kleemann J."/>
            <person name="Torres M.F."/>
            <person name="Damm U."/>
            <person name="Buiate E.A."/>
            <person name="Epstein L."/>
            <person name="Alkan N."/>
            <person name="Altmueller J."/>
            <person name="Alvarado-Balderrama L."/>
            <person name="Bauser C.A."/>
            <person name="Becker C."/>
            <person name="Birren B.W."/>
            <person name="Chen Z."/>
            <person name="Choi J."/>
            <person name="Crouch J.A."/>
            <person name="Duvick J.P."/>
            <person name="Farman M.A."/>
            <person name="Gan P."/>
            <person name="Heiman D."/>
            <person name="Henrissat B."/>
            <person name="Howard R.J."/>
            <person name="Kabbage M."/>
            <person name="Koch C."/>
            <person name="Kracher B."/>
            <person name="Kubo Y."/>
            <person name="Law A.D."/>
            <person name="Lebrun M.-H."/>
            <person name="Lee Y.-H."/>
            <person name="Miyara I."/>
            <person name="Moore N."/>
            <person name="Neumann U."/>
            <person name="Nordstroem K."/>
            <person name="Panaccione D.G."/>
            <person name="Panstruga R."/>
            <person name="Place M."/>
            <person name="Proctor R.H."/>
            <person name="Prusky D."/>
            <person name="Rech G."/>
            <person name="Reinhardt R."/>
            <person name="Rollins J.A."/>
            <person name="Rounsley S."/>
            <person name="Schardl C.L."/>
            <person name="Schwartz D.C."/>
            <person name="Shenoy N."/>
            <person name="Shirasu K."/>
            <person name="Sikhakolli U.R."/>
            <person name="Stueber K."/>
            <person name="Sukno S.A."/>
            <person name="Sweigard J.A."/>
            <person name="Takano Y."/>
            <person name="Takahara H."/>
            <person name="Trail F."/>
            <person name="van der Does H.C."/>
            <person name="Voll L.M."/>
            <person name="Will I."/>
            <person name="Young S."/>
            <person name="Zeng Q."/>
            <person name="Zhang J."/>
            <person name="Zhou S."/>
            <person name="Dickman M.B."/>
            <person name="Schulze-Lefert P."/>
            <person name="Ver Loren van Themaat E."/>
            <person name="Ma L.-J."/>
            <person name="Vaillancourt L.J."/>
        </authorList>
    </citation>
    <scope>NUCLEOTIDE SEQUENCE [LARGE SCALE GENOMIC DNA]</scope>
    <source>
        <strain evidence="3">M1.001 / M2 / FGSC 10212</strain>
    </source>
</reference>
<dbReference type="EMBL" id="GG697341">
    <property type="protein sequence ID" value="EFQ28540.1"/>
    <property type="molecule type" value="Genomic_DNA"/>
</dbReference>